<dbReference type="EMBL" id="ASWA01000002">
    <property type="protein sequence ID" value="EOT69794.1"/>
    <property type="molecule type" value="Genomic_DNA"/>
</dbReference>
<name>R2QSE4_9ENTE</name>
<evidence type="ECO:0000313" key="6">
    <source>
        <dbReference type="Proteomes" id="UP000013783"/>
    </source>
</evidence>
<proteinExistence type="predicted"/>
<feature type="compositionally biased region" description="Polar residues" evidence="1">
    <location>
        <begin position="62"/>
        <end position="85"/>
    </location>
</feature>
<reference evidence="5 7" key="2">
    <citation type="submission" date="2013-03" db="EMBL/GenBank/DDBJ databases">
        <title>The Genome Sequence of Enterococcus malodoratus ATCC_43197 (PacBio/Illumina hybrid assembly).</title>
        <authorList>
            <consortium name="The Broad Institute Genomics Platform"/>
            <consortium name="The Broad Institute Genome Sequencing Center for Infectious Disease"/>
            <person name="Earl A."/>
            <person name="Russ C."/>
            <person name="Gilmore M."/>
            <person name="Surin D."/>
            <person name="Walker B."/>
            <person name="Young S."/>
            <person name="Zeng Q."/>
            <person name="Gargeya S."/>
            <person name="Fitzgerald M."/>
            <person name="Haas B."/>
            <person name="Abouelleil A."/>
            <person name="Allen A.W."/>
            <person name="Alvarado L."/>
            <person name="Arachchi H.M."/>
            <person name="Berlin A.M."/>
            <person name="Chapman S.B."/>
            <person name="Gainer-Dewar J."/>
            <person name="Goldberg J."/>
            <person name="Griggs A."/>
            <person name="Gujja S."/>
            <person name="Hansen M."/>
            <person name="Howarth C."/>
            <person name="Imamovic A."/>
            <person name="Ireland A."/>
            <person name="Larimer J."/>
            <person name="McCowan C."/>
            <person name="Murphy C."/>
            <person name="Pearson M."/>
            <person name="Poon T.W."/>
            <person name="Priest M."/>
            <person name="Roberts A."/>
            <person name="Saif S."/>
            <person name="Shea T."/>
            <person name="Sisk P."/>
            <person name="Sykes S."/>
            <person name="Wortman J."/>
            <person name="Nusbaum C."/>
            <person name="Birren B."/>
        </authorList>
    </citation>
    <scope>NUCLEOTIDE SEQUENCE [LARGE SCALE GENOMIC DNA]</scope>
    <source>
        <strain evidence="5 7">ATCC 43197</strain>
    </source>
</reference>
<feature type="transmembrane region" description="Helical" evidence="2">
    <location>
        <begin position="97"/>
        <end position="117"/>
    </location>
</feature>
<reference evidence="4 6" key="1">
    <citation type="submission" date="2013-02" db="EMBL/GenBank/DDBJ databases">
        <title>The Genome Sequence of Enterococcus malodoratus ATCC_43197.</title>
        <authorList>
            <consortium name="The Broad Institute Genome Sequencing Platform"/>
            <consortium name="The Broad Institute Genome Sequencing Center for Infectious Disease"/>
            <person name="Earl A.M."/>
            <person name="Gilmore M.S."/>
            <person name="Lebreton F."/>
            <person name="Walker B."/>
            <person name="Young S.K."/>
            <person name="Zeng Q."/>
            <person name="Gargeya S."/>
            <person name="Fitzgerald M."/>
            <person name="Haas B."/>
            <person name="Abouelleil A."/>
            <person name="Alvarado L."/>
            <person name="Arachchi H.M."/>
            <person name="Berlin A.M."/>
            <person name="Chapman S.B."/>
            <person name="Dewar J."/>
            <person name="Goldberg J."/>
            <person name="Griggs A."/>
            <person name="Gujja S."/>
            <person name="Hansen M."/>
            <person name="Howarth C."/>
            <person name="Imamovic A."/>
            <person name="Larimer J."/>
            <person name="McCowan C."/>
            <person name="Murphy C."/>
            <person name="Neiman D."/>
            <person name="Pearson M."/>
            <person name="Priest M."/>
            <person name="Roberts A."/>
            <person name="Saif S."/>
            <person name="Shea T."/>
            <person name="Sisk P."/>
            <person name="Sykes S."/>
            <person name="Wortman J."/>
            <person name="Nusbaum C."/>
            <person name="Birren B."/>
        </authorList>
    </citation>
    <scope>NUCLEOTIDE SEQUENCE [LARGE SCALE GENOMIC DNA]</scope>
    <source>
        <strain evidence="4 6">ATCC 43197</strain>
    </source>
</reference>
<protein>
    <recommendedName>
        <fullName evidence="8">Gram-positive cocci surface proteins LPxTG domain-containing protein</fullName>
    </recommendedName>
</protein>
<organism evidence="4 6">
    <name type="scientific">Enterococcus malodoratus ATCC 43197</name>
    <dbReference type="NCBI Taxonomy" id="1158601"/>
    <lineage>
        <taxon>Bacteria</taxon>
        <taxon>Bacillati</taxon>
        <taxon>Bacillota</taxon>
        <taxon>Bacilli</taxon>
        <taxon>Lactobacillales</taxon>
        <taxon>Enterococcaceae</taxon>
        <taxon>Enterococcus</taxon>
    </lineage>
</organism>
<evidence type="ECO:0000313" key="4">
    <source>
        <dbReference type="EMBL" id="EOH71516.1"/>
    </source>
</evidence>
<evidence type="ECO:0000313" key="5">
    <source>
        <dbReference type="EMBL" id="EOT69794.1"/>
    </source>
</evidence>
<evidence type="ECO:0000313" key="7">
    <source>
        <dbReference type="Proteomes" id="UP000014148"/>
    </source>
</evidence>
<feature type="signal peptide" evidence="3">
    <location>
        <begin position="1"/>
        <end position="24"/>
    </location>
</feature>
<keyword evidence="7" id="KW-1185">Reference proteome</keyword>
<evidence type="ECO:0008006" key="8">
    <source>
        <dbReference type="Google" id="ProtNLM"/>
    </source>
</evidence>
<evidence type="ECO:0000256" key="1">
    <source>
        <dbReference type="SAM" id="MobiDB-lite"/>
    </source>
</evidence>
<dbReference type="OrthoDB" id="10007240at2"/>
<feature type="region of interest" description="Disordered" evidence="1">
    <location>
        <begin position="41"/>
        <end position="87"/>
    </location>
</feature>
<keyword evidence="3" id="KW-0732">Signal</keyword>
<dbReference type="Proteomes" id="UP000013783">
    <property type="component" value="Unassembled WGS sequence"/>
</dbReference>
<keyword evidence="2" id="KW-0812">Transmembrane</keyword>
<comment type="caution">
    <text evidence="4">The sequence shown here is derived from an EMBL/GenBank/DDBJ whole genome shotgun (WGS) entry which is preliminary data.</text>
</comment>
<dbReference type="EMBL" id="AJAK01000032">
    <property type="protein sequence ID" value="EOH71516.1"/>
    <property type="molecule type" value="Genomic_DNA"/>
</dbReference>
<dbReference type="AlphaFoldDB" id="R2QSE4"/>
<feature type="chain" id="PRO_5004355681" description="Gram-positive cocci surface proteins LPxTG domain-containing protein" evidence="3">
    <location>
        <begin position="25"/>
        <end position="127"/>
    </location>
</feature>
<sequence length="127" mass="14070">MTRKFFIGLVLFALLVVPITVTNAAESHDYHSHGEATFFGKYDYPSESENQNNTHSDRPGNDNGQSSNHSAIAGNEQSPNYSASGHQVIPPMGDQRYVMIQIIGTLVIFTVFSILLINKRIEGDRKS</sequence>
<accession>R2QSE4</accession>
<dbReference type="eggNOG" id="ENOG5030758">
    <property type="taxonomic scope" value="Bacteria"/>
</dbReference>
<evidence type="ECO:0000256" key="2">
    <source>
        <dbReference type="SAM" id="Phobius"/>
    </source>
</evidence>
<evidence type="ECO:0000256" key="3">
    <source>
        <dbReference type="SAM" id="SignalP"/>
    </source>
</evidence>
<gene>
    <name evidence="5" type="ORF">I585_01263</name>
    <name evidence="4" type="ORF">UAI_04470</name>
</gene>
<keyword evidence="2" id="KW-1133">Transmembrane helix</keyword>
<dbReference type="Proteomes" id="UP000014148">
    <property type="component" value="Unassembled WGS sequence"/>
</dbReference>
<dbReference type="RefSeq" id="WP_010743236.1">
    <property type="nucleotide sequence ID" value="NZ_KB946253.1"/>
</dbReference>
<keyword evidence="2" id="KW-0472">Membrane</keyword>